<dbReference type="AlphaFoldDB" id="A0AAJ0BV37"/>
<keyword evidence="6" id="KW-1185">Reference proteome</keyword>
<feature type="compositionally biased region" description="Basic and acidic residues" evidence="4">
    <location>
        <begin position="184"/>
        <end position="195"/>
    </location>
</feature>
<dbReference type="InterPro" id="IPR036291">
    <property type="entry name" value="NAD(P)-bd_dom_sf"/>
</dbReference>
<name>A0AAJ0BV37_9PEZI</name>
<evidence type="ECO:0000256" key="1">
    <source>
        <dbReference type="ARBA" id="ARBA00006484"/>
    </source>
</evidence>
<evidence type="ECO:0000256" key="2">
    <source>
        <dbReference type="ARBA" id="ARBA00022857"/>
    </source>
</evidence>
<evidence type="ECO:0000256" key="4">
    <source>
        <dbReference type="SAM" id="MobiDB-lite"/>
    </source>
</evidence>
<sequence length="395" mass="42189">MSTTNRDESYIVDVVQQSAPVDVTQPYDTASLKGKSILITGGASGFGAAFARHWASHGAHIAIGDINDAAGEELVAELRSLPGSSGHHHFQHCDVTRWEDQLALFQEAARASPTGGIDAVVANAGVLETDNVITGKGFENPSGLDLDQDPRPPPPPLRCLAVNLTGVMYTVHLALYWLPRNEEPKHGRTDSRVGDGDGDGDYSAPDTVATATRPRDRHLLLTGSVAGIMALPGQPEYTASKHAVTGLFRSLRGTARVNQGVRVNMLCPYFVETPLIPRPGMLLLAGAGFASIGDVVDAGTRLMADESVVGRALVIGPGLSVVDGEDGDGLGPLGGEEGGVRSRAVWECYADDYEKVDLFSQRYVRLLNQFTKLRGWAGTLKDILSVIVYRRKVRA</sequence>
<dbReference type="PANTHER" id="PTHR43180">
    <property type="entry name" value="3-OXOACYL-(ACYL-CARRIER-PROTEIN) REDUCTASE (AFU_ORTHOLOGUE AFUA_6G11210)"/>
    <property type="match status" value="1"/>
</dbReference>
<dbReference type="PROSITE" id="PS00061">
    <property type="entry name" value="ADH_SHORT"/>
    <property type="match status" value="1"/>
</dbReference>
<evidence type="ECO:0000256" key="3">
    <source>
        <dbReference type="ARBA" id="ARBA00023002"/>
    </source>
</evidence>
<dbReference type="GO" id="GO:0016491">
    <property type="term" value="F:oxidoreductase activity"/>
    <property type="evidence" value="ECO:0007669"/>
    <property type="project" value="UniProtKB-KW"/>
</dbReference>
<dbReference type="InterPro" id="IPR020904">
    <property type="entry name" value="Sc_DH/Rdtase_CS"/>
</dbReference>
<proteinExistence type="inferred from homology"/>
<reference evidence="5" key="1">
    <citation type="submission" date="2023-06" db="EMBL/GenBank/DDBJ databases">
        <title>Genome-scale phylogeny and comparative genomics of the fungal order Sordariales.</title>
        <authorList>
            <consortium name="Lawrence Berkeley National Laboratory"/>
            <person name="Hensen N."/>
            <person name="Bonometti L."/>
            <person name="Westerberg I."/>
            <person name="Brannstrom I.O."/>
            <person name="Guillou S."/>
            <person name="Cros-Aarteil S."/>
            <person name="Calhoun S."/>
            <person name="Haridas S."/>
            <person name="Kuo A."/>
            <person name="Mondo S."/>
            <person name="Pangilinan J."/>
            <person name="Riley R."/>
            <person name="Labutti K."/>
            <person name="Andreopoulos B."/>
            <person name="Lipzen A."/>
            <person name="Chen C."/>
            <person name="Yanf M."/>
            <person name="Daum C."/>
            <person name="Ng V."/>
            <person name="Clum A."/>
            <person name="Steindorff A."/>
            <person name="Ohm R."/>
            <person name="Martin F."/>
            <person name="Silar P."/>
            <person name="Natvig D."/>
            <person name="Lalanne C."/>
            <person name="Gautier V."/>
            <person name="Ament-Velasquez S.L."/>
            <person name="Kruys A."/>
            <person name="Hutchinson M.I."/>
            <person name="Powell A.J."/>
            <person name="Barry K."/>
            <person name="Miller A.N."/>
            <person name="Grigoriev I.V."/>
            <person name="Debuchy R."/>
            <person name="Gladieux P."/>
            <person name="Thoren M.H."/>
            <person name="Johannesson H."/>
        </authorList>
    </citation>
    <scope>NUCLEOTIDE SEQUENCE</scope>
    <source>
        <strain evidence="5">8032-3</strain>
    </source>
</reference>
<keyword evidence="2" id="KW-0521">NADP</keyword>
<comment type="caution">
    <text evidence="5">The sequence shown here is derived from an EMBL/GenBank/DDBJ whole genome shotgun (WGS) entry which is preliminary data.</text>
</comment>
<keyword evidence="3" id="KW-0560">Oxidoreductase</keyword>
<dbReference type="EMBL" id="MU839026">
    <property type="protein sequence ID" value="KAK1763597.1"/>
    <property type="molecule type" value="Genomic_DNA"/>
</dbReference>
<evidence type="ECO:0000313" key="6">
    <source>
        <dbReference type="Proteomes" id="UP001244011"/>
    </source>
</evidence>
<feature type="region of interest" description="Disordered" evidence="4">
    <location>
        <begin position="184"/>
        <end position="208"/>
    </location>
</feature>
<dbReference type="Proteomes" id="UP001244011">
    <property type="component" value="Unassembled WGS sequence"/>
</dbReference>
<organism evidence="5 6">
    <name type="scientific">Phialemonium atrogriseum</name>
    <dbReference type="NCBI Taxonomy" id="1093897"/>
    <lineage>
        <taxon>Eukaryota</taxon>
        <taxon>Fungi</taxon>
        <taxon>Dikarya</taxon>
        <taxon>Ascomycota</taxon>
        <taxon>Pezizomycotina</taxon>
        <taxon>Sordariomycetes</taxon>
        <taxon>Sordariomycetidae</taxon>
        <taxon>Cephalothecales</taxon>
        <taxon>Cephalothecaceae</taxon>
        <taxon>Phialemonium</taxon>
    </lineage>
</organism>
<dbReference type="RefSeq" id="XP_060279810.1">
    <property type="nucleotide sequence ID" value="XM_060431957.1"/>
</dbReference>
<protein>
    <submittedName>
        <fullName evidence="5">Dichloro-cyclohexadiene-diol dehydrogenase</fullName>
    </submittedName>
</protein>
<dbReference type="InterPro" id="IPR002347">
    <property type="entry name" value="SDR_fam"/>
</dbReference>
<accession>A0AAJ0BV37</accession>
<dbReference type="GeneID" id="85315144"/>
<dbReference type="Gene3D" id="3.40.50.720">
    <property type="entry name" value="NAD(P)-binding Rossmann-like Domain"/>
    <property type="match status" value="1"/>
</dbReference>
<dbReference type="PRINTS" id="PR00081">
    <property type="entry name" value="GDHRDH"/>
</dbReference>
<dbReference type="Pfam" id="PF00106">
    <property type="entry name" value="adh_short"/>
    <property type="match status" value="2"/>
</dbReference>
<gene>
    <name evidence="5" type="ORF">QBC33DRAFT_598150</name>
</gene>
<dbReference type="SUPFAM" id="SSF51735">
    <property type="entry name" value="NAD(P)-binding Rossmann-fold domains"/>
    <property type="match status" value="1"/>
</dbReference>
<comment type="similarity">
    <text evidence="1">Belongs to the short-chain dehydrogenases/reductases (SDR) family.</text>
</comment>
<dbReference type="PANTHER" id="PTHR43180:SF16">
    <property type="entry name" value="BACILYSIN BIOSYNTHESIS OXIDOREDUCTASE BACC"/>
    <property type="match status" value="1"/>
</dbReference>
<evidence type="ECO:0000313" key="5">
    <source>
        <dbReference type="EMBL" id="KAK1763597.1"/>
    </source>
</evidence>